<dbReference type="InterPro" id="IPR003752">
    <property type="entry name" value="DiS_bond_form_DsbB/BdbC"/>
</dbReference>
<keyword evidence="13 14" id="KW-0676">Redox-active center</keyword>
<evidence type="ECO:0000256" key="4">
    <source>
        <dbReference type="ARBA" id="ARBA00022475"/>
    </source>
</evidence>
<feature type="topological domain" description="Cytoplasmic" evidence="14">
    <location>
        <begin position="1"/>
        <end position="14"/>
    </location>
</feature>
<evidence type="ECO:0000256" key="11">
    <source>
        <dbReference type="ARBA" id="ARBA00023157"/>
    </source>
</evidence>
<evidence type="ECO:0000256" key="9">
    <source>
        <dbReference type="ARBA" id="ARBA00023002"/>
    </source>
</evidence>
<gene>
    <name evidence="14 16" type="primary">dsbB</name>
    <name evidence="16" type="ORF">Q3O60_09545</name>
</gene>
<keyword evidence="8 14" id="KW-1133">Transmembrane helix</keyword>
<evidence type="ECO:0000256" key="13">
    <source>
        <dbReference type="ARBA" id="ARBA00023284"/>
    </source>
</evidence>
<keyword evidence="6 14" id="KW-0812">Transmembrane</keyword>
<sequence length="178" mass="19996">MLEWLKKSSKQRWSWLVLFLTTFLLELAALYFQYGLDLEPCIQCVYIRAAVAGIMLAALLALIAPASSLVRWLALLGWLASSVYGFIAAQRLVDIEQLIADGGFYSCQLFAEFPSWLPLDQWLPAVFDPTGPCGEIDWSFAGASMAAWMQWIFIAYGLVAILVLLSQWVRINPNPYHG</sequence>
<feature type="transmembrane region" description="Helical" evidence="15">
    <location>
        <begin position="69"/>
        <end position="89"/>
    </location>
</feature>
<evidence type="ECO:0000256" key="12">
    <source>
        <dbReference type="ARBA" id="ARBA00023186"/>
    </source>
</evidence>
<keyword evidence="12 14" id="KW-0143">Chaperone</keyword>
<evidence type="ECO:0000313" key="17">
    <source>
        <dbReference type="Proteomes" id="UP001231616"/>
    </source>
</evidence>
<dbReference type="InterPro" id="IPR022920">
    <property type="entry name" value="Disulphide_bond_form_DsbB"/>
</dbReference>
<reference evidence="16 17" key="1">
    <citation type="submission" date="2023-08" db="EMBL/GenBank/DDBJ databases">
        <authorList>
            <person name="Joshi A."/>
            <person name="Thite S."/>
        </authorList>
    </citation>
    <scope>NUCLEOTIDE SEQUENCE [LARGE SCALE GENOMIC DNA]</scope>
    <source>
        <strain evidence="16 17">AC40</strain>
    </source>
</reference>
<dbReference type="InterPro" id="IPR050183">
    <property type="entry name" value="DsbB"/>
</dbReference>
<feature type="topological domain" description="Cytoplasmic" evidence="14">
    <location>
        <begin position="167"/>
        <end position="178"/>
    </location>
</feature>
<dbReference type="SUPFAM" id="SSF158442">
    <property type="entry name" value="DsbB-like"/>
    <property type="match status" value="1"/>
</dbReference>
<evidence type="ECO:0000256" key="2">
    <source>
        <dbReference type="ARBA" id="ARBA00008823"/>
    </source>
</evidence>
<evidence type="ECO:0000256" key="5">
    <source>
        <dbReference type="ARBA" id="ARBA00022519"/>
    </source>
</evidence>
<dbReference type="Proteomes" id="UP001231616">
    <property type="component" value="Unassembled WGS sequence"/>
</dbReference>
<feature type="disulfide bond" description="Redox-active" evidence="14">
    <location>
        <begin position="107"/>
        <end position="133"/>
    </location>
</feature>
<evidence type="ECO:0000256" key="6">
    <source>
        <dbReference type="ARBA" id="ARBA00022692"/>
    </source>
</evidence>
<evidence type="ECO:0000256" key="3">
    <source>
        <dbReference type="ARBA" id="ARBA00022448"/>
    </source>
</evidence>
<comment type="caution">
    <text evidence="16">The sequence shown here is derived from an EMBL/GenBank/DDBJ whole genome shotgun (WGS) entry which is preliminary data.</text>
</comment>
<evidence type="ECO:0000256" key="10">
    <source>
        <dbReference type="ARBA" id="ARBA00023136"/>
    </source>
</evidence>
<evidence type="ECO:0000256" key="14">
    <source>
        <dbReference type="HAMAP-Rule" id="MF_00286"/>
    </source>
</evidence>
<dbReference type="Gene3D" id="1.20.1550.10">
    <property type="entry name" value="DsbB-like"/>
    <property type="match status" value="1"/>
</dbReference>
<feature type="transmembrane region" description="Helical" evidence="15">
    <location>
        <begin position="148"/>
        <end position="169"/>
    </location>
</feature>
<evidence type="ECO:0000256" key="8">
    <source>
        <dbReference type="ARBA" id="ARBA00022989"/>
    </source>
</evidence>
<keyword evidence="5" id="KW-0997">Cell inner membrane</keyword>
<evidence type="ECO:0000256" key="15">
    <source>
        <dbReference type="SAM" id="Phobius"/>
    </source>
</evidence>
<evidence type="ECO:0000313" key="16">
    <source>
        <dbReference type="EMBL" id="MDP4536430.1"/>
    </source>
</evidence>
<keyword evidence="3 14" id="KW-0813">Transport</keyword>
<evidence type="ECO:0000256" key="1">
    <source>
        <dbReference type="ARBA" id="ARBA00004429"/>
    </source>
</evidence>
<keyword evidence="11 14" id="KW-1015">Disulfide bond</keyword>
<feature type="disulfide bond" description="Redox-active" evidence="14">
    <location>
        <begin position="41"/>
        <end position="44"/>
    </location>
</feature>
<feature type="transmembrane region" description="Helical" evidence="15">
    <location>
        <begin position="12"/>
        <end position="32"/>
    </location>
</feature>
<proteinExistence type="inferred from homology"/>
<feature type="topological domain" description="Periplasmic" evidence="14">
    <location>
        <begin position="32"/>
        <end position="49"/>
    </location>
</feature>
<evidence type="ECO:0000256" key="7">
    <source>
        <dbReference type="ARBA" id="ARBA00022982"/>
    </source>
</evidence>
<comment type="caution">
    <text evidence="14">Lacks conserved residue(s) required for the propagation of feature annotation.</text>
</comment>
<comment type="similarity">
    <text evidence="2 14">Belongs to the DsbB family.</text>
</comment>
<keyword evidence="10 14" id="KW-0472">Membrane</keyword>
<keyword evidence="17" id="KW-1185">Reference proteome</keyword>
<keyword evidence="7 14" id="KW-0249">Electron transport</keyword>
<dbReference type="PANTHER" id="PTHR36570:SF2">
    <property type="entry name" value="DISULFIDE BOND FORMATION PROTEIN B"/>
    <property type="match status" value="1"/>
</dbReference>
<dbReference type="HAMAP" id="MF_00286">
    <property type="entry name" value="DsbB"/>
    <property type="match status" value="1"/>
</dbReference>
<organism evidence="16 17">
    <name type="scientific">Alkalimonas collagenimarina</name>
    <dbReference type="NCBI Taxonomy" id="400390"/>
    <lineage>
        <taxon>Bacteria</taxon>
        <taxon>Pseudomonadati</taxon>
        <taxon>Pseudomonadota</taxon>
        <taxon>Gammaproteobacteria</taxon>
        <taxon>Alkalimonas</taxon>
    </lineage>
</organism>
<accession>A0ABT9GZE9</accession>
<dbReference type="Pfam" id="PF02600">
    <property type="entry name" value="DsbB"/>
    <property type="match status" value="1"/>
</dbReference>
<comment type="subcellular location">
    <subcellularLocation>
        <location evidence="1">Cell inner membrane</location>
        <topology evidence="1">Multi-pass membrane protein</topology>
    </subcellularLocation>
    <subcellularLocation>
        <location evidence="14">Cell membrane</location>
        <topology evidence="14">Multi-pass membrane protein</topology>
    </subcellularLocation>
</comment>
<dbReference type="GO" id="GO:0016491">
    <property type="term" value="F:oxidoreductase activity"/>
    <property type="evidence" value="ECO:0007669"/>
    <property type="project" value="UniProtKB-KW"/>
</dbReference>
<comment type="function">
    <text evidence="14">Required for disulfide bond formation in some periplasmic proteins. Acts by oxidizing the DsbA protein.</text>
</comment>
<dbReference type="NCBIfam" id="NF002485">
    <property type="entry name" value="PRK01749.1"/>
    <property type="match status" value="1"/>
</dbReference>
<feature type="transmembrane region" description="Helical" evidence="15">
    <location>
        <begin position="44"/>
        <end position="63"/>
    </location>
</feature>
<dbReference type="EMBL" id="JAUZVZ010000011">
    <property type="protein sequence ID" value="MDP4536430.1"/>
    <property type="molecule type" value="Genomic_DNA"/>
</dbReference>
<dbReference type="PANTHER" id="PTHR36570">
    <property type="entry name" value="DISULFIDE BOND FORMATION PROTEIN B"/>
    <property type="match status" value="1"/>
</dbReference>
<keyword evidence="9 14" id="KW-0560">Oxidoreductase</keyword>
<dbReference type="RefSeq" id="WP_305893693.1">
    <property type="nucleotide sequence ID" value="NZ_JAUZVZ010000011.1"/>
</dbReference>
<name>A0ABT9GZE9_9GAMM</name>
<dbReference type="InterPro" id="IPR023380">
    <property type="entry name" value="DsbB-like_sf"/>
</dbReference>
<keyword evidence="4 14" id="KW-1003">Cell membrane</keyword>
<protein>
    <recommendedName>
        <fullName evidence="14">Disulfide bond formation protein B</fullName>
    </recommendedName>
    <alternativeName>
        <fullName evidence="14">Disulfide oxidoreductase</fullName>
    </alternativeName>
</protein>